<dbReference type="AlphaFoldDB" id="A0A6G0Z010"/>
<dbReference type="EMBL" id="VUJU01001877">
    <property type="protein sequence ID" value="KAF0763464.1"/>
    <property type="molecule type" value="Genomic_DNA"/>
</dbReference>
<dbReference type="InterPro" id="IPR008906">
    <property type="entry name" value="HATC_C_dom"/>
</dbReference>
<gene>
    <name evidence="2" type="ORF">FWK35_00008145</name>
</gene>
<dbReference type="SMART" id="SM00597">
    <property type="entry name" value="ZnF_TTF"/>
    <property type="match status" value="1"/>
</dbReference>
<dbReference type="Proteomes" id="UP000478052">
    <property type="component" value="Unassembled WGS sequence"/>
</dbReference>
<dbReference type="Pfam" id="PF05699">
    <property type="entry name" value="Dimer_Tnp_hAT"/>
    <property type="match status" value="1"/>
</dbReference>
<dbReference type="InterPro" id="IPR025398">
    <property type="entry name" value="DUF4371"/>
</dbReference>
<protein>
    <submittedName>
        <fullName evidence="2">Zinc finger MYM-type protein 1-like</fullName>
    </submittedName>
</protein>
<evidence type="ECO:0000313" key="3">
    <source>
        <dbReference type="Proteomes" id="UP000478052"/>
    </source>
</evidence>
<dbReference type="SUPFAM" id="SSF53098">
    <property type="entry name" value="Ribonuclease H-like"/>
    <property type="match status" value="1"/>
</dbReference>
<dbReference type="InterPro" id="IPR012337">
    <property type="entry name" value="RNaseH-like_sf"/>
</dbReference>
<proteinExistence type="predicted"/>
<organism evidence="2 3">
    <name type="scientific">Aphis craccivora</name>
    <name type="common">Cowpea aphid</name>
    <dbReference type="NCBI Taxonomy" id="307492"/>
    <lineage>
        <taxon>Eukaryota</taxon>
        <taxon>Metazoa</taxon>
        <taxon>Ecdysozoa</taxon>
        <taxon>Arthropoda</taxon>
        <taxon>Hexapoda</taxon>
        <taxon>Insecta</taxon>
        <taxon>Pterygota</taxon>
        <taxon>Neoptera</taxon>
        <taxon>Paraneoptera</taxon>
        <taxon>Hemiptera</taxon>
        <taxon>Sternorrhyncha</taxon>
        <taxon>Aphidomorpha</taxon>
        <taxon>Aphidoidea</taxon>
        <taxon>Aphididae</taxon>
        <taxon>Aphidini</taxon>
        <taxon>Aphis</taxon>
        <taxon>Aphis</taxon>
    </lineage>
</organism>
<evidence type="ECO:0000313" key="2">
    <source>
        <dbReference type="EMBL" id="KAF0763464.1"/>
    </source>
</evidence>
<dbReference type="PANTHER" id="PTHR45749">
    <property type="match status" value="1"/>
</dbReference>
<feature type="domain" description="TTF-type" evidence="1">
    <location>
        <begin position="93"/>
        <end position="187"/>
    </location>
</feature>
<evidence type="ECO:0000259" key="1">
    <source>
        <dbReference type="SMART" id="SM00597"/>
    </source>
</evidence>
<reference evidence="2 3" key="1">
    <citation type="submission" date="2019-08" db="EMBL/GenBank/DDBJ databases">
        <title>Whole genome of Aphis craccivora.</title>
        <authorList>
            <person name="Voronova N.V."/>
            <person name="Shulinski R.S."/>
            <person name="Bandarenka Y.V."/>
            <person name="Zhorov D.G."/>
            <person name="Warner D."/>
        </authorList>
    </citation>
    <scope>NUCLEOTIDE SEQUENCE [LARGE SCALE GENOMIC DNA]</scope>
    <source>
        <strain evidence="2">180601</strain>
        <tissue evidence="2">Whole Body</tissue>
    </source>
</reference>
<dbReference type="OrthoDB" id="6608232at2759"/>
<comment type="caution">
    <text evidence="2">The sequence shown here is derived from an EMBL/GenBank/DDBJ whole genome shotgun (WGS) entry which is preliminary data.</text>
</comment>
<name>A0A6G0Z010_APHCR</name>
<keyword evidence="3" id="KW-1185">Reference proteome</keyword>
<dbReference type="InterPro" id="IPR006580">
    <property type="entry name" value="Znf_TTF"/>
</dbReference>
<sequence length="647" mass="73826">MYSNLLSHVKNNDIFNIFKMKPQASTSSNDNPHDAPSLNSIIFSTVTKPLVQSHELSHDPLGLKDLGNIETGPIQPKLQLFSVLRYPKKSYSSQNGFSVSYFAEFNWLEYSLETDSVYCFPCRMFGTKPSEETLTSKGFNNWKKLSGSKGIGKGSKSKLQLHSATIYHINCMTKWSLRKKVDQSGSIYTSLSNAHREVINQNYIKGLIDILLFLARQGLAFKGNDDRDTSLNQGNFKEMCKLLSDYNSNFNDIFSNEIINYTSPKIQNELIDICADNLLNIIVDEVNYVSFFQLCVMKPGNWLLLGNGFECKLCHKQEYTSICIRYAKDFNICECFLGFVEVSSNQNADSLSSAIISFLKKLTWIKYQLLLKVMMEQVLSGSRGGVKKKLKDYYPYVSNKLQNTNGTLSEAACLIYGIINSFENSRNLDSFSDIWNEIVTFSVENNIDLTLSKRKRKEPAVLKDFRVTTTTGADGGGIDYEDNAKEYWKNHAFYPVIDSIIVNMKHRFSPDSLKLAISIDNFINLDYKQSEIFVNKYKLDFVFLCFQALLNINEIDLKSELLVPKNCYDQLKNINNPQEHLKRLQSIVEKSVFPNLYKMLHLALSVPTSSASCERTFSAMRRINTYIRSTMLPNRFSKLSIIAIETD</sequence>
<dbReference type="GO" id="GO:0046983">
    <property type="term" value="F:protein dimerization activity"/>
    <property type="evidence" value="ECO:0007669"/>
    <property type="project" value="InterPro"/>
</dbReference>
<accession>A0A6G0Z010</accession>
<dbReference type="Pfam" id="PF14291">
    <property type="entry name" value="DUF4371"/>
    <property type="match status" value="1"/>
</dbReference>
<dbReference type="PANTHER" id="PTHR45749:SF21">
    <property type="entry name" value="DUF4371 DOMAIN-CONTAINING PROTEIN"/>
    <property type="match status" value="1"/>
</dbReference>